<dbReference type="GO" id="GO:0005886">
    <property type="term" value="C:plasma membrane"/>
    <property type="evidence" value="ECO:0007669"/>
    <property type="project" value="UniProtKB-SubCell"/>
</dbReference>
<name>A0A3E1NR00_9BACT</name>
<keyword evidence="3 7" id="KW-0812">Transmembrane</keyword>
<comment type="subcellular location">
    <subcellularLocation>
        <location evidence="1">Cell membrane</location>
        <topology evidence="1">Multi-pass membrane protein</topology>
    </subcellularLocation>
</comment>
<dbReference type="InterPro" id="IPR005171">
    <property type="entry name" value="Cyt_c_oxidase_su4_prok"/>
</dbReference>
<evidence type="ECO:0000256" key="5">
    <source>
        <dbReference type="ARBA" id="ARBA00023136"/>
    </source>
</evidence>
<evidence type="ECO:0000256" key="7">
    <source>
        <dbReference type="SAM" id="Phobius"/>
    </source>
</evidence>
<dbReference type="OrthoDB" id="981917at2"/>
<keyword evidence="4 7" id="KW-1133">Transmembrane helix</keyword>
<dbReference type="AlphaFoldDB" id="A0A3E1NR00"/>
<evidence type="ECO:0000256" key="4">
    <source>
        <dbReference type="ARBA" id="ARBA00022989"/>
    </source>
</evidence>
<dbReference type="Proteomes" id="UP000261284">
    <property type="component" value="Unassembled WGS sequence"/>
</dbReference>
<keyword evidence="2" id="KW-1003">Cell membrane</keyword>
<evidence type="ECO:0000256" key="2">
    <source>
        <dbReference type="ARBA" id="ARBA00022475"/>
    </source>
</evidence>
<comment type="caution">
    <text evidence="8">The sequence shown here is derived from an EMBL/GenBank/DDBJ whole genome shotgun (WGS) entry which is preliminary data.</text>
</comment>
<feature type="transmembrane region" description="Helical" evidence="7">
    <location>
        <begin position="85"/>
        <end position="105"/>
    </location>
</feature>
<dbReference type="EMBL" id="QTJU01000001">
    <property type="protein sequence ID" value="RFM30379.1"/>
    <property type="molecule type" value="Genomic_DNA"/>
</dbReference>
<gene>
    <name evidence="8" type="ORF">DXN05_05330</name>
</gene>
<dbReference type="RefSeq" id="WP_116846134.1">
    <property type="nucleotide sequence ID" value="NZ_QTJU01000001.1"/>
</dbReference>
<evidence type="ECO:0000313" key="8">
    <source>
        <dbReference type="EMBL" id="RFM30379.1"/>
    </source>
</evidence>
<accession>A0A3E1NR00</accession>
<keyword evidence="9" id="KW-1185">Reference proteome</keyword>
<organism evidence="8 9">
    <name type="scientific">Deminuibacter soli</name>
    <dbReference type="NCBI Taxonomy" id="2291815"/>
    <lineage>
        <taxon>Bacteria</taxon>
        <taxon>Pseudomonadati</taxon>
        <taxon>Bacteroidota</taxon>
        <taxon>Chitinophagia</taxon>
        <taxon>Chitinophagales</taxon>
        <taxon>Chitinophagaceae</taxon>
        <taxon>Deminuibacter</taxon>
    </lineage>
</organism>
<protein>
    <recommendedName>
        <fullName evidence="10">Cytochrome C oxidase subunit IV</fullName>
    </recommendedName>
</protein>
<evidence type="ECO:0000256" key="3">
    <source>
        <dbReference type="ARBA" id="ARBA00022692"/>
    </source>
</evidence>
<sequence length="145" mass="17211">MEHTYESLQPNADHAREAKKEVWRITLYLTVLTIIELALGFIMMHWPEESFKRHLVKGIIIILMVWKAFYIVGYFMHLKHEIRNFVMTIVIPLLLFVWFIIAFIGDGSSYNNLKNKYNPAYKERSTIKQEKTEEHGHEKKPGSME</sequence>
<evidence type="ECO:0008006" key="10">
    <source>
        <dbReference type="Google" id="ProtNLM"/>
    </source>
</evidence>
<evidence type="ECO:0000256" key="6">
    <source>
        <dbReference type="SAM" id="MobiDB-lite"/>
    </source>
</evidence>
<dbReference type="Pfam" id="PF03626">
    <property type="entry name" value="COX4_pro"/>
    <property type="match status" value="1"/>
</dbReference>
<feature type="region of interest" description="Disordered" evidence="6">
    <location>
        <begin position="124"/>
        <end position="145"/>
    </location>
</feature>
<feature type="transmembrane region" description="Helical" evidence="7">
    <location>
        <begin position="58"/>
        <end position="78"/>
    </location>
</feature>
<proteinExistence type="predicted"/>
<keyword evidence="5 7" id="KW-0472">Membrane</keyword>
<reference evidence="8 9" key="1">
    <citation type="submission" date="2018-08" db="EMBL/GenBank/DDBJ databases">
        <title>Chitinophagaceae sp. K23C18032701, a novel bacterium isolated from forest soil.</title>
        <authorList>
            <person name="Wang C."/>
        </authorList>
    </citation>
    <scope>NUCLEOTIDE SEQUENCE [LARGE SCALE GENOMIC DNA]</scope>
    <source>
        <strain evidence="8 9">K23C18032701</strain>
    </source>
</reference>
<evidence type="ECO:0000256" key="1">
    <source>
        <dbReference type="ARBA" id="ARBA00004651"/>
    </source>
</evidence>
<evidence type="ECO:0000313" key="9">
    <source>
        <dbReference type="Proteomes" id="UP000261284"/>
    </source>
</evidence>
<feature type="transmembrane region" description="Helical" evidence="7">
    <location>
        <begin position="25"/>
        <end position="46"/>
    </location>
</feature>